<protein>
    <submittedName>
        <fullName evidence="1">11792_t:CDS:1</fullName>
    </submittedName>
</protein>
<accession>A0ACA9PIX0</accession>
<evidence type="ECO:0000313" key="1">
    <source>
        <dbReference type="EMBL" id="CAG8711131.1"/>
    </source>
</evidence>
<comment type="caution">
    <text evidence="1">The sequence shown here is derived from an EMBL/GenBank/DDBJ whole genome shotgun (WGS) entry which is preliminary data.</text>
</comment>
<reference evidence="1" key="1">
    <citation type="submission" date="2021-06" db="EMBL/GenBank/DDBJ databases">
        <authorList>
            <person name="Kallberg Y."/>
            <person name="Tangrot J."/>
            <person name="Rosling A."/>
        </authorList>
    </citation>
    <scope>NUCLEOTIDE SEQUENCE</scope>
    <source>
        <strain evidence="1">CL356</strain>
    </source>
</reference>
<organism evidence="1 2">
    <name type="scientific">Acaulospora colombiana</name>
    <dbReference type="NCBI Taxonomy" id="27376"/>
    <lineage>
        <taxon>Eukaryota</taxon>
        <taxon>Fungi</taxon>
        <taxon>Fungi incertae sedis</taxon>
        <taxon>Mucoromycota</taxon>
        <taxon>Glomeromycotina</taxon>
        <taxon>Glomeromycetes</taxon>
        <taxon>Diversisporales</taxon>
        <taxon>Acaulosporaceae</taxon>
        <taxon>Acaulospora</taxon>
    </lineage>
</organism>
<dbReference type="EMBL" id="CAJVPT010035363">
    <property type="protein sequence ID" value="CAG8711131.1"/>
    <property type="molecule type" value="Genomic_DNA"/>
</dbReference>
<sequence>MKFLANPADSIPMKHKQQSKVAPCVHGAESALRYTVWDDSMSIQSRQFDGIRGLILTNHEAKALMEHLKLVIRNTYPTRHR</sequence>
<name>A0ACA9PIX0_9GLOM</name>
<proteinExistence type="predicted"/>
<evidence type="ECO:0000313" key="2">
    <source>
        <dbReference type="Proteomes" id="UP000789525"/>
    </source>
</evidence>
<feature type="non-terminal residue" evidence="1">
    <location>
        <position position="81"/>
    </location>
</feature>
<keyword evidence="2" id="KW-1185">Reference proteome</keyword>
<dbReference type="Proteomes" id="UP000789525">
    <property type="component" value="Unassembled WGS sequence"/>
</dbReference>
<gene>
    <name evidence="1" type="ORF">ACOLOM_LOCUS10674</name>
</gene>